<organism evidence="2 3">
    <name type="scientific">Entomomonas asaccharolytica</name>
    <dbReference type="NCBI Taxonomy" id="2785331"/>
    <lineage>
        <taxon>Bacteria</taxon>
        <taxon>Pseudomonadati</taxon>
        <taxon>Pseudomonadota</taxon>
        <taxon>Gammaproteobacteria</taxon>
        <taxon>Pseudomonadales</taxon>
        <taxon>Pseudomonadaceae</taxon>
        <taxon>Entomomonas</taxon>
    </lineage>
</organism>
<sequence length="230" mass="26583">MKFIKWPVFILILLLNNVIHANAYNPECETSRVNCDTPLPSPPKSSLKMTKEDINRPLKISRVTKWDIRAIVAIGAGVFEFDQQANVINSNGEPMTGYLVEFLNEDNKPLWKGNDKVYYWYRPERDTGDNFNDQSLLTAGDGIFIDAGNRICPAKWIAEEYTAFEIDYAEYYLDGNCTKATRKKIGKNTFWIYPINEEQDSFYWSIQQIKDPIKPMYDADGDCLLYCDKL</sequence>
<dbReference type="Proteomes" id="UP000595278">
    <property type="component" value="Chromosome"/>
</dbReference>
<dbReference type="RefSeq" id="WP_201095359.1">
    <property type="nucleotide sequence ID" value="NZ_CP067393.1"/>
</dbReference>
<dbReference type="EMBL" id="CP067393">
    <property type="protein sequence ID" value="QQP86889.1"/>
    <property type="molecule type" value="Genomic_DNA"/>
</dbReference>
<evidence type="ECO:0000313" key="2">
    <source>
        <dbReference type="EMBL" id="QQP86889.1"/>
    </source>
</evidence>
<reference evidence="2 3" key="1">
    <citation type="submission" date="2021-01" db="EMBL/GenBank/DDBJ databases">
        <title>Entomomonas sp. F2A isolated from a house cricket (Acheta domesticus).</title>
        <authorList>
            <person name="Spergser J."/>
            <person name="Busse H.-J."/>
        </authorList>
    </citation>
    <scope>NUCLEOTIDE SEQUENCE [LARGE SCALE GENOMIC DNA]</scope>
    <source>
        <strain evidence="2 3">F2A</strain>
    </source>
</reference>
<dbReference type="AlphaFoldDB" id="A0A974NI33"/>
<proteinExistence type="predicted"/>
<name>A0A974NI33_9GAMM</name>
<gene>
    <name evidence="2" type="ORF">JHT90_06500</name>
</gene>
<dbReference type="KEGG" id="eaz:JHT90_06500"/>
<feature type="signal peptide" evidence="1">
    <location>
        <begin position="1"/>
        <end position="23"/>
    </location>
</feature>
<keyword evidence="1" id="KW-0732">Signal</keyword>
<accession>A0A974NI33</accession>
<protein>
    <submittedName>
        <fullName evidence="2">Uncharacterized protein</fullName>
    </submittedName>
</protein>
<evidence type="ECO:0000313" key="3">
    <source>
        <dbReference type="Proteomes" id="UP000595278"/>
    </source>
</evidence>
<evidence type="ECO:0000256" key="1">
    <source>
        <dbReference type="SAM" id="SignalP"/>
    </source>
</evidence>
<keyword evidence="3" id="KW-1185">Reference proteome</keyword>
<feature type="chain" id="PRO_5036764843" evidence="1">
    <location>
        <begin position="24"/>
        <end position="230"/>
    </location>
</feature>